<dbReference type="AlphaFoldDB" id="A0A1I4TJ79"/>
<dbReference type="PIRSF" id="PIRSF004440">
    <property type="entry name" value="GpP"/>
    <property type="match status" value="1"/>
</dbReference>
<dbReference type="Proteomes" id="UP000199048">
    <property type="component" value="Unassembled WGS sequence"/>
</dbReference>
<name>A0A1I4TJ79_9HYPH</name>
<dbReference type="Pfam" id="PF21683">
    <property type="entry name" value="GpP-like_1st"/>
    <property type="match status" value="1"/>
</dbReference>
<dbReference type="Gene3D" id="2.30.300.10">
    <property type="entry name" value="Baseplate protein-like domain - beta roll fold"/>
    <property type="match status" value="1"/>
</dbReference>
<feature type="compositionally biased region" description="Gly residues" evidence="1">
    <location>
        <begin position="352"/>
        <end position="377"/>
    </location>
</feature>
<feature type="region of interest" description="Disordered" evidence="1">
    <location>
        <begin position="219"/>
        <end position="247"/>
    </location>
</feature>
<evidence type="ECO:0000259" key="2">
    <source>
        <dbReference type="Pfam" id="PF21683"/>
    </source>
</evidence>
<reference evidence="4" key="1">
    <citation type="submission" date="2016-10" db="EMBL/GenBank/DDBJ databases">
        <authorList>
            <person name="Varghese N."/>
            <person name="Submissions S."/>
        </authorList>
    </citation>
    <scope>NUCLEOTIDE SEQUENCE [LARGE SCALE GENOMIC DNA]</scope>
    <source>
        <strain evidence="4">BL36</strain>
    </source>
</reference>
<dbReference type="Gene3D" id="3.30.1920.10">
    <property type="entry name" value="Baseplate protein-like domains - 2 layer sandwich fold"/>
    <property type="match status" value="1"/>
</dbReference>
<evidence type="ECO:0000313" key="3">
    <source>
        <dbReference type="EMBL" id="SFM76701.1"/>
    </source>
</evidence>
<dbReference type="STRING" id="582667.SAMN05192568_105424"/>
<sequence>MDGEVGEIVSLIVGGHALQGWQGVHITRSAEAAAISFSLRCTNPAWSDEADAVRRGGLVEIRATPDEDVGARGGGDLMCTGYADEYESETGKGARRDVGIAGRSKAGDALDCPPTKHKTGLVEKKDLLGVAKEFDEFGIGFFTDQTLSKIPMVQHVPGQPFFVTLEREARREALLLMGQPDGRVKITRAGGKRHAGALVEGERPIESIKLRLSIKHKRSHIHVRGQKSLGTDKDSLRQEETEQDDSVERYRPEILFNEGSDTSKELKRRAKWRKLRRSGSGISIITCVASWRDEAGKLWEPGHLVAVKMASDKIDQDLAISTVTFNQVVGEGEGSGTWADLTLVDPRTLGAQSGGKGSGSGAGDGGGTGNENIGGGLEDADLGSEAPATAGSGLDGVEADYGTFGKRGSA</sequence>
<dbReference type="Gene3D" id="3.55.50.10">
    <property type="entry name" value="Baseplate protein-like domains"/>
    <property type="match status" value="1"/>
</dbReference>
<dbReference type="InterPro" id="IPR049354">
    <property type="entry name" value="GpP-like_N"/>
</dbReference>
<proteinExistence type="predicted"/>
<dbReference type="InterPro" id="IPR023399">
    <property type="entry name" value="Baseplate-like_2-layer_sand"/>
</dbReference>
<gene>
    <name evidence="3" type="ORF">SAMN05192568_105424</name>
</gene>
<feature type="compositionally biased region" description="Basic and acidic residues" evidence="1">
    <location>
        <begin position="230"/>
        <end position="247"/>
    </location>
</feature>
<protein>
    <submittedName>
        <fullName evidence="3">Mu-like prophage tail protein gpP</fullName>
    </submittedName>
</protein>
<dbReference type="OrthoDB" id="9016931at2"/>
<dbReference type="EMBL" id="FOTK01000054">
    <property type="protein sequence ID" value="SFM76701.1"/>
    <property type="molecule type" value="Genomic_DNA"/>
</dbReference>
<accession>A0A1I4TJ79</accession>
<dbReference type="SUPFAM" id="SSF69279">
    <property type="entry name" value="Phage tail proteins"/>
    <property type="match status" value="2"/>
</dbReference>
<evidence type="ECO:0000313" key="4">
    <source>
        <dbReference type="Proteomes" id="UP000199048"/>
    </source>
</evidence>
<evidence type="ECO:0000256" key="1">
    <source>
        <dbReference type="SAM" id="MobiDB-lite"/>
    </source>
</evidence>
<keyword evidence="4" id="KW-1185">Reference proteome</keyword>
<feature type="domain" description="Baseplate hub protein gp44-like N-terminal" evidence="2">
    <location>
        <begin position="9"/>
        <end position="104"/>
    </location>
</feature>
<feature type="region of interest" description="Disordered" evidence="1">
    <location>
        <begin position="349"/>
        <end position="410"/>
    </location>
</feature>
<dbReference type="RefSeq" id="WP_092046292.1">
    <property type="nucleotide sequence ID" value="NZ_FOTK01000054.1"/>
</dbReference>
<dbReference type="InterPro" id="IPR026276">
    <property type="entry name" value="Baseplate_GpP"/>
</dbReference>
<organism evidence="3 4">
    <name type="scientific">Methylobacterium pseudosasicola</name>
    <dbReference type="NCBI Taxonomy" id="582667"/>
    <lineage>
        <taxon>Bacteria</taxon>
        <taxon>Pseudomonadati</taxon>
        <taxon>Pseudomonadota</taxon>
        <taxon>Alphaproteobacteria</taxon>
        <taxon>Hyphomicrobiales</taxon>
        <taxon>Methylobacteriaceae</taxon>
        <taxon>Methylobacterium</taxon>
    </lineage>
</organism>